<organism evidence="2 3">
    <name type="scientific">Motilibacter peucedani</name>
    <dbReference type="NCBI Taxonomy" id="598650"/>
    <lineage>
        <taxon>Bacteria</taxon>
        <taxon>Bacillati</taxon>
        <taxon>Actinomycetota</taxon>
        <taxon>Actinomycetes</taxon>
        <taxon>Motilibacterales</taxon>
        <taxon>Motilibacteraceae</taxon>
        <taxon>Motilibacter</taxon>
    </lineage>
</organism>
<name>A0A420XPW7_9ACTN</name>
<keyword evidence="3" id="KW-1185">Reference proteome</keyword>
<dbReference type="Proteomes" id="UP000281955">
    <property type="component" value="Unassembled WGS sequence"/>
</dbReference>
<comment type="caution">
    <text evidence="2">The sequence shown here is derived from an EMBL/GenBank/DDBJ whole genome shotgun (WGS) entry which is preliminary data.</text>
</comment>
<dbReference type="OrthoDB" id="5022306at2"/>
<dbReference type="InterPro" id="IPR034660">
    <property type="entry name" value="DinB/YfiT-like"/>
</dbReference>
<dbReference type="Pfam" id="PF12867">
    <property type="entry name" value="DinB_2"/>
    <property type="match status" value="1"/>
</dbReference>
<proteinExistence type="predicted"/>
<dbReference type="SUPFAM" id="SSF109854">
    <property type="entry name" value="DinB/YfiT-like putative metalloenzymes"/>
    <property type="match status" value="1"/>
</dbReference>
<dbReference type="AlphaFoldDB" id="A0A420XPW7"/>
<dbReference type="RefSeq" id="WP_121193107.1">
    <property type="nucleotide sequence ID" value="NZ_RBWV01000011.1"/>
</dbReference>
<sequence length="146" mass="16055">MDDLVRAELLSLFDHAWQRFTTRLDGLTDDELVWTPTRDARISLAWRLEHIGQVLTESRNWTWLGAAPPRAVRRSFGTASDARAALDAAYAGWRALLSSVDDLGAAVGPAAGAYAHSTRLSFVLHVADELVHHCAEAAMLRDLYAG</sequence>
<protein>
    <submittedName>
        <fullName evidence="2">DinB family protein</fullName>
    </submittedName>
</protein>
<accession>A0A420XPW7</accession>
<evidence type="ECO:0000313" key="3">
    <source>
        <dbReference type="Proteomes" id="UP000281955"/>
    </source>
</evidence>
<feature type="domain" description="DinB-like" evidence="1">
    <location>
        <begin position="13"/>
        <end position="136"/>
    </location>
</feature>
<gene>
    <name evidence="2" type="ORF">CLV35_1768</name>
</gene>
<dbReference type="Gene3D" id="1.20.120.450">
    <property type="entry name" value="dinb family like domain"/>
    <property type="match status" value="1"/>
</dbReference>
<evidence type="ECO:0000259" key="1">
    <source>
        <dbReference type="Pfam" id="PF12867"/>
    </source>
</evidence>
<dbReference type="EMBL" id="RBWV01000011">
    <property type="protein sequence ID" value="RKS75309.1"/>
    <property type="molecule type" value="Genomic_DNA"/>
</dbReference>
<reference evidence="2 3" key="1">
    <citation type="submission" date="2018-10" db="EMBL/GenBank/DDBJ databases">
        <title>Genomic Encyclopedia of Archaeal and Bacterial Type Strains, Phase II (KMG-II): from individual species to whole genera.</title>
        <authorList>
            <person name="Goeker M."/>
        </authorList>
    </citation>
    <scope>NUCLEOTIDE SEQUENCE [LARGE SCALE GENOMIC DNA]</scope>
    <source>
        <strain evidence="2 3">RP-AC37</strain>
    </source>
</reference>
<dbReference type="InterPro" id="IPR024775">
    <property type="entry name" value="DinB-like"/>
</dbReference>
<dbReference type="InParanoid" id="A0A420XPW7"/>
<evidence type="ECO:0000313" key="2">
    <source>
        <dbReference type="EMBL" id="RKS75309.1"/>
    </source>
</evidence>